<dbReference type="SMART" id="SM00347">
    <property type="entry name" value="HTH_MARR"/>
    <property type="match status" value="1"/>
</dbReference>
<sequence>MTTTPTVNPQIIGQAENAHKPLMARVLAPTGLTFHQWVTLNLTAANGGTVERELLVGRLTGALKIDDSAALQAITGLIDSALLEAQPATVELTDAGQARYREIRASIDEVMARVYRDIPAEDLAAAGRVLTLITARLNAEAAA</sequence>
<dbReference type="Proteomes" id="UP000323454">
    <property type="component" value="Unassembled WGS sequence"/>
</dbReference>
<organism evidence="2 3">
    <name type="scientific">Solihabitans fulvus</name>
    <dbReference type="NCBI Taxonomy" id="1892852"/>
    <lineage>
        <taxon>Bacteria</taxon>
        <taxon>Bacillati</taxon>
        <taxon>Actinomycetota</taxon>
        <taxon>Actinomycetes</taxon>
        <taxon>Pseudonocardiales</taxon>
        <taxon>Pseudonocardiaceae</taxon>
        <taxon>Solihabitans</taxon>
    </lineage>
</organism>
<dbReference type="InterPro" id="IPR036390">
    <property type="entry name" value="WH_DNA-bd_sf"/>
</dbReference>
<accession>A0A5B2XPP0</accession>
<dbReference type="AlphaFoldDB" id="A0A5B2XPP0"/>
<protein>
    <recommendedName>
        <fullName evidence="1">HTH marR-type domain-containing protein</fullName>
    </recommendedName>
</protein>
<dbReference type="SUPFAM" id="SSF46785">
    <property type="entry name" value="Winged helix' DNA-binding domain"/>
    <property type="match status" value="1"/>
</dbReference>
<dbReference type="InterPro" id="IPR036388">
    <property type="entry name" value="WH-like_DNA-bd_sf"/>
</dbReference>
<comment type="caution">
    <text evidence="2">The sequence shown here is derived from an EMBL/GenBank/DDBJ whole genome shotgun (WGS) entry which is preliminary data.</text>
</comment>
<dbReference type="InterPro" id="IPR000835">
    <property type="entry name" value="HTH_MarR-typ"/>
</dbReference>
<reference evidence="2 3" key="2">
    <citation type="submission" date="2019-09" db="EMBL/GenBank/DDBJ databases">
        <authorList>
            <person name="Jin C."/>
        </authorList>
    </citation>
    <scope>NUCLEOTIDE SEQUENCE [LARGE SCALE GENOMIC DNA]</scope>
    <source>
        <strain evidence="2 3">AN110305</strain>
    </source>
</reference>
<proteinExistence type="predicted"/>
<reference evidence="2 3" key="1">
    <citation type="submission" date="2019-09" db="EMBL/GenBank/DDBJ databases">
        <title>Goodfellowia gen. nov., a new genus of the Pseudonocardineae related to Actinoalloteichus, containing Goodfellowia coeruleoviolacea gen. nov., comb. nov. gen. nov., comb. nov.</title>
        <authorList>
            <person name="Labeda D."/>
        </authorList>
    </citation>
    <scope>NUCLEOTIDE SEQUENCE [LARGE SCALE GENOMIC DNA]</scope>
    <source>
        <strain evidence="2 3">AN110305</strain>
    </source>
</reference>
<keyword evidence="3" id="KW-1185">Reference proteome</keyword>
<evidence type="ECO:0000313" key="3">
    <source>
        <dbReference type="Proteomes" id="UP000323454"/>
    </source>
</evidence>
<evidence type="ECO:0000313" key="2">
    <source>
        <dbReference type="EMBL" id="KAA2265356.1"/>
    </source>
</evidence>
<dbReference type="Gene3D" id="1.10.10.10">
    <property type="entry name" value="Winged helix-like DNA-binding domain superfamily/Winged helix DNA-binding domain"/>
    <property type="match status" value="1"/>
</dbReference>
<dbReference type="EMBL" id="VUOB01000006">
    <property type="protein sequence ID" value="KAA2265356.1"/>
    <property type="molecule type" value="Genomic_DNA"/>
</dbReference>
<dbReference type="RefSeq" id="WP_149848153.1">
    <property type="nucleotide sequence ID" value="NZ_VUOB01000006.1"/>
</dbReference>
<dbReference type="GO" id="GO:0003700">
    <property type="term" value="F:DNA-binding transcription factor activity"/>
    <property type="evidence" value="ECO:0007669"/>
    <property type="project" value="InterPro"/>
</dbReference>
<evidence type="ECO:0000259" key="1">
    <source>
        <dbReference type="SMART" id="SM00347"/>
    </source>
</evidence>
<name>A0A5B2XPP0_9PSEU</name>
<dbReference type="OrthoDB" id="4550567at2"/>
<feature type="domain" description="HTH marR-type" evidence="1">
    <location>
        <begin position="25"/>
        <end position="123"/>
    </location>
</feature>
<gene>
    <name evidence="2" type="ORF">F0L68_04580</name>
</gene>